<organism evidence="2 3">
    <name type="scientific">Madurella mycetomatis</name>
    <dbReference type="NCBI Taxonomy" id="100816"/>
    <lineage>
        <taxon>Eukaryota</taxon>
        <taxon>Fungi</taxon>
        <taxon>Dikarya</taxon>
        <taxon>Ascomycota</taxon>
        <taxon>Pezizomycotina</taxon>
        <taxon>Sordariomycetes</taxon>
        <taxon>Sordariomycetidae</taxon>
        <taxon>Sordariales</taxon>
        <taxon>Sordariales incertae sedis</taxon>
        <taxon>Madurella</taxon>
    </lineage>
</organism>
<dbReference type="EMBL" id="LCTW02000183">
    <property type="protein sequence ID" value="KXX76979.1"/>
    <property type="molecule type" value="Genomic_DNA"/>
</dbReference>
<feature type="compositionally biased region" description="Low complexity" evidence="1">
    <location>
        <begin position="82"/>
        <end position="94"/>
    </location>
</feature>
<protein>
    <submittedName>
        <fullName evidence="2">Uncharacterized protein</fullName>
    </submittedName>
</protein>
<evidence type="ECO:0000256" key="1">
    <source>
        <dbReference type="SAM" id="MobiDB-lite"/>
    </source>
</evidence>
<gene>
    <name evidence="2" type="ORF">MMYC01_207150</name>
</gene>
<evidence type="ECO:0000313" key="2">
    <source>
        <dbReference type="EMBL" id="KXX76979.1"/>
    </source>
</evidence>
<proteinExistence type="predicted"/>
<sequence>MGRPPGTSGRSQLKPEDLLRIQTLNRDAKMGPKEIERITGYSPYQIKYAIRKKTPTIAKRTGRPPKNPGDPSTPKAKKAKQAKTQEQPQPTEQLPEAREPA</sequence>
<keyword evidence="3" id="KW-1185">Reference proteome</keyword>
<name>A0A175W0L1_9PEZI</name>
<feature type="region of interest" description="Disordered" evidence="1">
    <location>
        <begin position="52"/>
        <end position="101"/>
    </location>
</feature>
<accession>A0A175W0L1</accession>
<dbReference type="VEuPathDB" id="FungiDB:MMYC01_207150"/>
<reference evidence="2 3" key="1">
    <citation type="journal article" date="2016" name="Genome Announc.">
        <title>Genome Sequence of Madurella mycetomatis mm55, Isolated from a Human Mycetoma Case in Sudan.</title>
        <authorList>
            <person name="Smit S."/>
            <person name="Derks M.F."/>
            <person name="Bervoets S."/>
            <person name="Fahal A."/>
            <person name="van Leeuwen W."/>
            <person name="van Belkum A."/>
            <person name="van de Sande W.W."/>
        </authorList>
    </citation>
    <scope>NUCLEOTIDE SEQUENCE [LARGE SCALE GENOMIC DNA]</scope>
    <source>
        <strain evidence="3">mm55</strain>
    </source>
</reference>
<comment type="caution">
    <text evidence="2">The sequence shown here is derived from an EMBL/GenBank/DDBJ whole genome shotgun (WGS) entry which is preliminary data.</text>
</comment>
<dbReference type="AlphaFoldDB" id="A0A175W0L1"/>
<evidence type="ECO:0000313" key="3">
    <source>
        <dbReference type="Proteomes" id="UP000078237"/>
    </source>
</evidence>
<dbReference type="Proteomes" id="UP000078237">
    <property type="component" value="Unassembled WGS sequence"/>
</dbReference>
<dbReference type="OrthoDB" id="5292349at2759"/>